<name>A0A0F5L7R7_9HYPH</name>
<dbReference type="EMBL" id="LAJG01000022">
    <property type="protein sequence ID" value="KKB78393.1"/>
    <property type="molecule type" value="Genomic_DNA"/>
</dbReference>
<dbReference type="SUPFAM" id="SSF81345">
    <property type="entry name" value="ABC transporter involved in vitamin B12 uptake, BtuC"/>
    <property type="match status" value="1"/>
</dbReference>
<dbReference type="PANTHER" id="PTHR30472:SF24">
    <property type="entry name" value="FERRIC ENTEROBACTIN TRANSPORT SYSTEM PERMEASE PROTEIN FEPG"/>
    <property type="match status" value="1"/>
</dbReference>
<evidence type="ECO:0000256" key="2">
    <source>
        <dbReference type="ARBA" id="ARBA00007935"/>
    </source>
</evidence>
<organism evidence="9 10">
    <name type="scientific">Devosia soli</name>
    <dbReference type="NCBI Taxonomy" id="361041"/>
    <lineage>
        <taxon>Bacteria</taxon>
        <taxon>Pseudomonadati</taxon>
        <taxon>Pseudomonadota</taxon>
        <taxon>Alphaproteobacteria</taxon>
        <taxon>Hyphomicrobiales</taxon>
        <taxon>Devosiaceae</taxon>
        <taxon>Devosia</taxon>
    </lineage>
</organism>
<comment type="caution">
    <text evidence="9">The sequence shown here is derived from an EMBL/GenBank/DDBJ whole genome shotgun (WGS) entry which is preliminary data.</text>
</comment>
<proteinExistence type="inferred from homology"/>
<evidence type="ECO:0000256" key="1">
    <source>
        <dbReference type="ARBA" id="ARBA00004651"/>
    </source>
</evidence>
<evidence type="ECO:0000256" key="7">
    <source>
        <dbReference type="ARBA" id="ARBA00023136"/>
    </source>
</evidence>
<dbReference type="Gene3D" id="1.10.3470.10">
    <property type="entry name" value="ABC transporter involved in vitamin B12 uptake, BtuC"/>
    <property type="match status" value="1"/>
</dbReference>
<evidence type="ECO:0000256" key="6">
    <source>
        <dbReference type="ARBA" id="ARBA00022989"/>
    </source>
</evidence>
<evidence type="ECO:0000256" key="5">
    <source>
        <dbReference type="ARBA" id="ARBA00022692"/>
    </source>
</evidence>
<feature type="transmembrane region" description="Helical" evidence="8">
    <location>
        <begin position="7"/>
        <end position="27"/>
    </location>
</feature>
<feature type="transmembrane region" description="Helical" evidence="8">
    <location>
        <begin position="239"/>
        <end position="264"/>
    </location>
</feature>
<evidence type="ECO:0000256" key="4">
    <source>
        <dbReference type="ARBA" id="ARBA00022475"/>
    </source>
</evidence>
<keyword evidence="5 8" id="KW-0812">Transmembrane</keyword>
<dbReference type="STRING" id="361041.VW35_10925"/>
<dbReference type="GO" id="GO:0033214">
    <property type="term" value="P:siderophore-iron import into cell"/>
    <property type="evidence" value="ECO:0007669"/>
    <property type="project" value="TreeGrafter"/>
</dbReference>
<comment type="similarity">
    <text evidence="2">Belongs to the binding-protein-dependent transport system permease family. FecCD subfamily.</text>
</comment>
<dbReference type="AlphaFoldDB" id="A0A0F5L7R7"/>
<keyword evidence="6 8" id="KW-1133">Transmembrane helix</keyword>
<dbReference type="CDD" id="cd06550">
    <property type="entry name" value="TM_ABC_iron-siderophores_like"/>
    <property type="match status" value="1"/>
</dbReference>
<feature type="transmembrane region" description="Helical" evidence="8">
    <location>
        <begin position="116"/>
        <end position="136"/>
    </location>
</feature>
<dbReference type="Proteomes" id="UP000033514">
    <property type="component" value="Unassembled WGS sequence"/>
</dbReference>
<keyword evidence="7 8" id="KW-0472">Membrane</keyword>
<feature type="transmembrane region" description="Helical" evidence="8">
    <location>
        <begin position="148"/>
        <end position="168"/>
    </location>
</feature>
<keyword evidence="10" id="KW-1185">Reference proteome</keyword>
<dbReference type="GO" id="GO:0022857">
    <property type="term" value="F:transmembrane transporter activity"/>
    <property type="evidence" value="ECO:0007669"/>
    <property type="project" value="InterPro"/>
</dbReference>
<evidence type="ECO:0000313" key="10">
    <source>
        <dbReference type="Proteomes" id="UP000033514"/>
    </source>
</evidence>
<dbReference type="Pfam" id="PF01032">
    <property type="entry name" value="FecCD"/>
    <property type="match status" value="1"/>
</dbReference>
<evidence type="ECO:0000256" key="8">
    <source>
        <dbReference type="SAM" id="Phobius"/>
    </source>
</evidence>
<accession>A0A0F5L7R7</accession>
<dbReference type="InterPro" id="IPR037294">
    <property type="entry name" value="ABC_BtuC-like"/>
</dbReference>
<dbReference type="FunFam" id="1.10.3470.10:FF:000001">
    <property type="entry name" value="Vitamin B12 ABC transporter permease BtuC"/>
    <property type="match status" value="1"/>
</dbReference>
<evidence type="ECO:0000313" key="9">
    <source>
        <dbReference type="EMBL" id="KKB78393.1"/>
    </source>
</evidence>
<evidence type="ECO:0000256" key="3">
    <source>
        <dbReference type="ARBA" id="ARBA00022448"/>
    </source>
</evidence>
<reference evidence="9 10" key="1">
    <citation type="submission" date="2015-03" db="EMBL/GenBank/DDBJ databases">
        <authorList>
            <person name="Hassan Y.I."/>
            <person name="Lepp D."/>
            <person name="Zhou T."/>
        </authorList>
    </citation>
    <scope>NUCLEOTIDE SEQUENCE [LARGE SCALE GENOMIC DNA]</scope>
    <source>
        <strain evidence="9 10">GH2-10</strain>
    </source>
</reference>
<feature type="transmembrane region" description="Helical" evidence="8">
    <location>
        <begin position="188"/>
        <end position="211"/>
    </location>
</feature>
<comment type="subcellular location">
    <subcellularLocation>
        <location evidence="1">Cell membrane</location>
        <topology evidence="1">Multi-pass membrane protein</topology>
    </subcellularLocation>
</comment>
<gene>
    <name evidence="9" type="ORF">VW35_10925</name>
</gene>
<feature type="transmembrane region" description="Helical" evidence="8">
    <location>
        <begin position="304"/>
        <end position="325"/>
    </location>
</feature>
<keyword evidence="4" id="KW-1003">Cell membrane</keyword>
<dbReference type="GO" id="GO:0005886">
    <property type="term" value="C:plasma membrane"/>
    <property type="evidence" value="ECO:0007669"/>
    <property type="project" value="UniProtKB-SubCell"/>
</dbReference>
<sequence length="331" mass="34444">MPYHRRSLWVVAIAFAVTIALIIATLLTGEFTLSPRGVLDALTGRQSDDLANLVVLELRLPRILACLLVGATLGLSGAIFQGMARNPLASPDVVGFTTGAATGVLVLLLVEGFAVTASLSIGAMIGGFGTALLVYLLALRRGIHGQRLILVGIAVGAMLAALNAYLITRAELESAQAARIWMHGSLNGVSWPQVLPLVFWTALLVPIALALSRRLGLLELGDELAASLGLSLHRAKAQLIVVSIMLAAVAISVGGPIGFIALAAPQLAQRLARTGGVSLLPSAALGASLLLGADLLAQRMLAPFQIPVGLLTGALGGAYLLYLLARDWQRR</sequence>
<dbReference type="PANTHER" id="PTHR30472">
    <property type="entry name" value="FERRIC ENTEROBACTIN TRANSPORT SYSTEM PERMEASE PROTEIN"/>
    <property type="match status" value="1"/>
</dbReference>
<dbReference type="PATRIC" id="fig|361041.3.peg.1552"/>
<keyword evidence="3" id="KW-0813">Transport</keyword>
<dbReference type="InterPro" id="IPR000522">
    <property type="entry name" value="ABC_transptr_permease_BtuC"/>
</dbReference>
<protein>
    <submittedName>
        <fullName evidence="9">Membrane protein</fullName>
    </submittedName>
</protein>
<feature type="transmembrane region" description="Helical" evidence="8">
    <location>
        <begin position="60"/>
        <end position="80"/>
    </location>
</feature>
<feature type="transmembrane region" description="Helical" evidence="8">
    <location>
        <begin position="92"/>
        <end position="110"/>
    </location>
</feature>